<evidence type="ECO:0000256" key="1">
    <source>
        <dbReference type="SAM" id="MobiDB-lite"/>
    </source>
</evidence>
<evidence type="ECO:0000313" key="2">
    <source>
        <dbReference type="EMBL" id="VDN44476.1"/>
    </source>
</evidence>
<dbReference type="OrthoDB" id="5873290at2759"/>
<evidence type="ECO:0000313" key="3">
    <source>
        <dbReference type="Proteomes" id="UP000271098"/>
    </source>
</evidence>
<organism evidence="4">
    <name type="scientific">Gongylonema pulchrum</name>
    <dbReference type="NCBI Taxonomy" id="637853"/>
    <lineage>
        <taxon>Eukaryota</taxon>
        <taxon>Metazoa</taxon>
        <taxon>Ecdysozoa</taxon>
        <taxon>Nematoda</taxon>
        <taxon>Chromadorea</taxon>
        <taxon>Rhabditida</taxon>
        <taxon>Spirurina</taxon>
        <taxon>Spiruromorpha</taxon>
        <taxon>Spiruroidea</taxon>
        <taxon>Gongylonematidae</taxon>
        <taxon>Gongylonema</taxon>
    </lineage>
</organism>
<name>A0A183EXG4_9BILA</name>
<sequence>MMPSQPQPLVDAVNAVLLNGEAQVGYGDRLQTNPSAVSPPTGHWPLSSSGQPPPPPPQQQQAAAQMLPNMVPLGGGAGVCPPPPSHGTATLTPPQMAAIHSASSSGIQQQQQQQQVARHSLMEHTYQRHSPYPHADASRYFFKNFYIQQHVATSLPPFPESVRGSAAADCAGVEDLYVMDDFLPTPVEAMTNSTLPQMDGQLPEAARQELLTLGDRFIADPNIEQLPDSQSVIVKFTL</sequence>
<accession>A0A183EXG4</accession>
<reference evidence="4" key="1">
    <citation type="submission" date="2016-06" db="UniProtKB">
        <authorList>
            <consortium name="WormBaseParasite"/>
        </authorList>
    </citation>
    <scope>IDENTIFICATION</scope>
</reference>
<feature type="region of interest" description="Disordered" evidence="1">
    <location>
        <begin position="27"/>
        <end position="92"/>
    </location>
</feature>
<keyword evidence="3" id="KW-1185">Reference proteome</keyword>
<proteinExistence type="predicted"/>
<dbReference type="Proteomes" id="UP000271098">
    <property type="component" value="Unassembled WGS sequence"/>
</dbReference>
<dbReference type="EMBL" id="UYRT01106142">
    <property type="protein sequence ID" value="VDN44476.1"/>
    <property type="molecule type" value="Genomic_DNA"/>
</dbReference>
<reference evidence="2 3" key="2">
    <citation type="submission" date="2018-11" db="EMBL/GenBank/DDBJ databases">
        <authorList>
            <consortium name="Pathogen Informatics"/>
        </authorList>
    </citation>
    <scope>NUCLEOTIDE SEQUENCE [LARGE SCALE GENOMIC DNA]</scope>
</reference>
<dbReference type="WBParaSite" id="GPUH_0002568501-mRNA-1">
    <property type="protein sequence ID" value="GPUH_0002568501-mRNA-1"/>
    <property type="gene ID" value="GPUH_0002568501"/>
</dbReference>
<evidence type="ECO:0000313" key="4">
    <source>
        <dbReference type="WBParaSite" id="GPUH_0002568501-mRNA-1"/>
    </source>
</evidence>
<dbReference type="AlphaFoldDB" id="A0A183EXG4"/>
<gene>
    <name evidence="2" type="ORF">GPUH_LOCUS25654</name>
</gene>
<protein>
    <submittedName>
        <fullName evidence="4">TORC_C domain-containing protein</fullName>
    </submittedName>
</protein>